<dbReference type="Proteomes" id="UP000664303">
    <property type="component" value="Unassembled WGS sequence"/>
</dbReference>
<dbReference type="EMBL" id="JAFKCZ010000007">
    <property type="protein sequence ID" value="MBN7797229.1"/>
    <property type="molecule type" value="Genomic_DNA"/>
</dbReference>
<keyword evidence="3" id="KW-1185">Reference proteome</keyword>
<organism evidence="2 3">
    <name type="scientific">Parahaliea mediterranea</name>
    <dbReference type="NCBI Taxonomy" id="651086"/>
    <lineage>
        <taxon>Bacteria</taxon>
        <taxon>Pseudomonadati</taxon>
        <taxon>Pseudomonadota</taxon>
        <taxon>Gammaproteobacteria</taxon>
        <taxon>Cellvibrionales</taxon>
        <taxon>Halieaceae</taxon>
        <taxon>Parahaliea</taxon>
    </lineage>
</organism>
<name>A0A939DFR3_9GAMM</name>
<protein>
    <submittedName>
        <fullName evidence="2">Uncharacterized protein</fullName>
    </submittedName>
</protein>
<gene>
    <name evidence="2" type="ORF">JYP50_11530</name>
</gene>
<sequence length="125" mass="13137">MKKLGFAIAILALGSSAAMADCAKPDTPKLPDGASATMEDMLAGQKAVKTFQSANMEYMKCLEQVFTTAEAKVKEGADSADEAVAEAQKTYTEAVEAYNAAVSAEETVAGQFNTEIREYKAANPG</sequence>
<evidence type="ECO:0000256" key="1">
    <source>
        <dbReference type="SAM" id="SignalP"/>
    </source>
</evidence>
<comment type="caution">
    <text evidence="2">The sequence shown here is derived from an EMBL/GenBank/DDBJ whole genome shotgun (WGS) entry which is preliminary data.</text>
</comment>
<dbReference type="RefSeq" id="WP_206560667.1">
    <property type="nucleotide sequence ID" value="NZ_JAFKCZ010000007.1"/>
</dbReference>
<proteinExistence type="predicted"/>
<feature type="signal peptide" evidence="1">
    <location>
        <begin position="1"/>
        <end position="20"/>
    </location>
</feature>
<reference evidence="2" key="1">
    <citation type="submission" date="2021-02" db="EMBL/GenBank/DDBJ databases">
        <title>PHA producing bacteria isolated from coastal sediment in Guangdong, Shenzhen.</title>
        <authorList>
            <person name="Zheng W."/>
            <person name="Yu S."/>
            <person name="Huang Y."/>
        </authorList>
    </citation>
    <scope>NUCLEOTIDE SEQUENCE</scope>
    <source>
        <strain evidence="2">TN14-10</strain>
    </source>
</reference>
<feature type="chain" id="PRO_5037298288" evidence="1">
    <location>
        <begin position="21"/>
        <end position="125"/>
    </location>
</feature>
<accession>A0A939DFR3</accession>
<keyword evidence="1" id="KW-0732">Signal</keyword>
<evidence type="ECO:0000313" key="2">
    <source>
        <dbReference type="EMBL" id="MBN7797229.1"/>
    </source>
</evidence>
<evidence type="ECO:0000313" key="3">
    <source>
        <dbReference type="Proteomes" id="UP000664303"/>
    </source>
</evidence>
<dbReference type="AlphaFoldDB" id="A0A939DFR3"/>